<dbReference type="SUPFAM" id="SSF69118">
    <property type="entry name" value="AhpD-like"/>
    <property type="match status" value="1"/>
</dbReference>
<dbReference type="InterPro" id="IPR029032">
    <property type="entry name" value="AhpD-like"/>
</dbReference>
<reference evidence="1" key="1">
    <citation type="submission" date="2018-05" db="EMBL/GenBank/DDBJ databases">
        <authorList>
            <person name="Lanie J.A."/>
            <person name="Ng W.-L."/>
            <person name="Kazmierczak K.M."/>
            <person name="Andrzejewski T.M."/>
            <person name="Davidsen T.M."/>
            <person name="Wayne K.J."/>
            <person name="Tettelin H."/>
            <person name="Glass J.I."/>
            <person name="Rusch D."/>
            <person name="Podicherti R."/>
            <person name="Tsui H.-C.T."/>
            <person name="Winkler M.E."/>
        </authorList>
    </citation>
    <scope>NUCLEOTIDE SEQUENCE</scope>
</reference>
<accession>A0A382L9J0</accession>
<gene>
    <name evidence="1" type="ORF">METZ01_LOCUS286412</name>
</gene>
<organism evidence="1">
    <name type="scientific">marine metagenome</name>
    <dbReference type="NCBI Taxonomy" id="408172"/>
    <lineage>
        <taxon>unclassified sequences</taxon>
        <taxon>metagenomes</taxon>
        <taxon>ecological metagenomes</taxon>
    </lineage>
</organism>
<protein>
    <recommendedName>
        <fullName evidence="2">Carboxymuconolactone decarboxylase-like domain-containing protein</fullName>
    </recommendedName>
</protein>
<sequence>MPRLRPLSEDEVSEEARVHFKKQAANLGQVSNGARFSAYFPEMMLAAQGLIDAISQGALPTQLRRLLNVKVASMIGCPL</sequence>
<evidence type="ECO:0000313" key="1">
    <source>
        <dbReference type="EMBL" id="SVC33558.1"/>
    </source>
</evidence>
<evidence type="ECO:0008006" key="2">
    <source>
        <dbReference type="Google" id="ProtNLM"/>
    </source>
</evidence>
<dbReference type="EMBL" id="UINC01085733">
    <property type="protein sequence ID" value="SVC33558.1"/>
    <property type="molecule type" value="Genomic_DNA"/>
</dbReference>
<dbReference type="AlphaFoldDB" id="A0A382L9J0"/>
<name>A0A382L9J0_9ZZZZ</name>
<proteinExistence type="predicted"/>